<dbReference type="Pfam" id="PF17064">
    <property type="entry name" value="QVR"/>
    <property type="match status" value="1"/>
</dbReference>
<dbReference type="Proteomes" id="UP001458880">
    <property type="component" value="Unassembled WGS sequence"/>
</dbReference>
<sequence length="146" mass="16613">MLITDMYTKETNSSAALKCHQCRSDVDRRCEDIKSNMFLKVCDRNSSTDSTNVNTAVCQASTEYYCRKTKQTIQFLAKGPKTIVLRECTTYVRLEGQGCQSMTSPDQYTATICECKDKDGCNESPRTRTISWLITFLSVLRVFFPP</sequence>
<evidence type="ECO:0000256" key="7">
    <source>
        <dbReference type="ARBA" id="ARBA00023180"/>
    </source>
</evidence>
<gene>
    <name evidence="9" type="ORF">QE152_g18182</name>
</gene>
<dbReference type="InterPro" id="IPR050975">
    <property type="entry name" value="Sleep_regulator"/>
</dbReference>
<dbReference type="GO" id="GO:0032222">
    <property type="term" value="P:regulation of synaptic transmission, cholinergic"/>
    <property type="evidence" value="ECO:0007669"/>
    <property type="project" value="InterPro"/>
</dbReference>
<evidence type="ECO:0000313" key="9">
    <source>
        <dbReference type="EMBL" id="KAK9728124.1"/>
    </source>
</evidence>
<dbReference type="InterPro" id="IPR031424">
    <property type="entry name" value="QVR-like"/>
</dbReference>
<protein>
    <recommendedName>
        <fullName evidence="11">Protein quiver</fullName>
    </recommendedName>
</protein>
<evidence type="ECO:0000256" key="2">
    <source>
        <dbReference type="ARBA" id="ARBA00022622"/>
    </source>
</evidence>
<comment type="subcellular location">
    <subcellularLocation>
        <location evidence="1">Membrane</location>
        <topology evidence="1">Lipid-anchor</topology>
        <topology evidence="1">GPI-anchor</topology>
    </subcellularLocation>
</comment>
<comment type="caution">
    <text evidence="9">The sequence shown here is derived from an EMBL/GenBank/DDBJ whole genome shotgun (WGS) entry which is preliminary data.</text>
</comment>
<evidence type="ECO:0000256" key="6">
    <source>
        <dbReference type="ARBA" id="ARBA00023136"/>
    </source>
</evidence>
<keyword evidence="7" id="KW-0325">Glycoprotein</keyword>
<keyword evidence="3" id="KW-0812">Transmembrane</keyword>
<proteinExistence type="predicted"/>
<dbReference type="EMBL" id="JASPKY010000172">
    <property type="protein sequence ID" value="KAK9728124.1"/>
    <property type="molecule type" value="Genomic_DNA"/>
</dbReference>
<keyword evidence="4" id="KW-0732">Signal</keyword>
<dbReference type="GO" id="GO:0030431">
    <property type="term" value="P:sleep"/>
    <property type="evidence" value="ECO:0007669"/>
    <property type="project" value="InterPro"/>
</dbReference>
<evidence type="ECO:0000256" key="4">
    <source>
        <dbReference type="ARBA" id="ARBA00022729"/>
    </source>
</evidence>
<evidence type="ECO:0000313" key="10">
    <source>
        <dbReference type="Proteomes" id="UP001458880"/>
    </source>
</evidence>
<organism evidence="9 10">
    <name type="scientific">Popillia japonica</name>
    <name type="common">Japanese beetle</name>
    <dbReference type="NCBI Taxonomy" id="7064"/>
    <lineage>
        <taxon>Eukaryota</taxon>
        <taxon>Metazoa</taxon>
        <taxon>Ecdysozoa</taxon>
        <taxon>Arthropoda</taxon>
        <taxon>Hexapoda</taxon>
        <taxon>Insecta</taxon>
        <taxon>Pterygota</taxon>
        <taxon>Neoptera</taxon>
        <taxon>Endopterygota</taxon>
        <taxon>Coleoptera</taxon>
        <taxon>Polyphaga</taxon>
        <taxon>Scarabaeiformia</taxon>
        <taxon>Scarabaeidae</taxon>
        <taxon>Rutelinae</taxon>
        <taxon>Popillia</taxon>
    </lineage>
</organism>
<dbReference type="GO" id="GO:0098552">
    <property type="term" value="C:side of membrane"/>
    <property type="evidence" value="ECO:0007669"/>
    <property type="project" value="UniProtKB-KW"/>
</dbReference>
<evidence type="ECO:0000256" key="1">
    <source>
        <dbReference type="ARBA" id="ARBA00004589"/>
    </source>
</evidence>
<keyword evidence="5" id="KW-1133">Transmembrane helix</keyword>
<dbReference type="AlphaFoldDB" id="A0AAW1L5B9"/>
<keyword evidence="8" id="KW-0449">Lipoprotein</keyword>
<name>A0AAW1L5B9_POPJA</name>
<reference evidence="9 10" key="1">
    <citation type="journal article" date="2024" name="BMC Genomics">
        <title>De novo assembly and annotation of Popillia japonica's genome with initial clues to its potential as an invasive pest.</title>
        <authorList>
            <person name="Cucini C."/>
            <person name="Boschi S."/>
            <person name="Funari R."/>
            <person name="Cardaioli E."/>
            <person name="Iannotti N."/>
            <person name="Marturano G."/>
            <person name="Paoli F."/>
            <person name="Bruttini M."/>
            <person name="Carapelli A."/>
            <person name="Frati F."/>
            <person name="Nardi F."/>
        </authorList>
    </citation>
    <scope>NUCLEOTIDE SEQUENCE [LARGE SCALE GENOMIC DNA]</scope>
    <source>
        <strain evidence="9">DMR45628</strain>
    </source>
</reference>
<evidence type="ECO:0000256" key="3">
    <source>
        <dbReference type="ARBA" id="ARBA00022692"/>
    </source>
</evidence>
<keyword evidence="2" id="KW-0336">GPI-anchor</keyword>
<keyword evidence="10" id="KW-1185">Reference proteome</keyword>
<dbReference type="PANTHER" id="PTHR33562">
    <property type="entry name" value="ATILLA, ISOFORM B-RELATED-RELATED"/>
    <property type="match status" value="1"/>
</dbReference>
<evidence type="ECO:0000256" key="5">
    <source>
        <dbReference type="ARBA" id="ARBA00022989"/>
    </source>
</evidence>
<evidence type="ECO:0000256" key="8">
    <source>
        <dbReference type="ARBA" id="ARBA00023288"/>
    </source>
</evidence>
<evidence type="ECO:0008006" key="11">
    <source>
        <dbReference type="Google" id="ProtNLM"/>
    </source>
</evidence>
<keyword evidence="6" id="KW-0472">Membrane</keyword>
<accession>A0AAW1L5B9</accession>